<evidence type="ECO:0008006" key="4">
    <source>
        <dbReference type="Google" id="ProtNLM"/>
    </source>
</evidence>
<dbReference type="EMBL" id="BMQX01000018">
    <property type="protein sequence ID" value="GGQ24097.1"/>
    <property type="molecule type" value="Genomic_DNA"/>
</dbReference>
<sequence>MKYNALWLAILLAASVGMSGCNSELEEGEGVGVVVPTPVDPVDPTDPVEFVGTWENKDEDGDGVVDEQDDYPFDASRSSYSTTIESSFNDNPSVATVISSNIPFKVKGVIEENGDGDVYKFQVTKEIVAANIPITFLLLMDNLSFTSTMSILDENGIAIFEIKNNSEPLGQVGAISSIIFTSPGTYYVAIAEINLKGDACTGQAKLDTFS</sequence>
<protein>
    <recommendedName>
        <fullName evidence="4">Peptidase C-terminal archaeal/bacterial domain-containing protein</fullName>
    </recommendedName>
</protein>
<reference evidence="3" key="1">
    <citation type="journal article" date="2019" name="Int. J. Syst. Evol. Microbiol.">
        <title>The Global Catalogue of Microorganisms (GCM) 10K type strain sequencing project: providing services to taxonomists for standard genome sequencing and annotation.</title>
        <authorList>
            <consortium name="The Broad Institute Genomics Platform"/>
            <consortium name="The Broad Institute Genome Sequencing Center for Infectious Disease"/>
            <person name="Wu L."/>
            <person name="Ma J."/>
        </authorList>
    </citation>
    <scope>NUCLEOTIDE SEQUENCE [LARGE SCALE GENOMIC DNA]</scope>
    <source>
        <strain evidence="3">JCM 32306</strain>
    </source>
</reference>
<keyword evidence="3" id="KW-1185">Reference proteome</keyword>
<evidence type="ECO:0000313" key="3">
    <source>
        <dbReference type="Proteomes" id="UP000619118"/>
    </source>
</evidence>
<evidence type="ECO:0000313" key="2">
    <source>
        <dbReference type="EMBL" id="GGQ24097.1"/>
    </source>
</evidence>
<dbReference type="PROSITE" id="PS51257">
    <property type="entry name" value="PROKAR_LIPOPROTEIN"/>
    <property type="match status" value="1"/>
</dbReference>
<feature type="chain" id="PRO_5046572404" description="Peptidase C-terminal archaeal/bacterial domain-containing protein" evidence="1">
    <location>
        <begin position="20"/>
        <end position="210"/>
    </location>
</feature>
<comment type="caution">
    <text evidence="2">The sequence shown here is derived from an EMBL/GenBank/DDBJ whole genome shotgun (WGS) entry which is preliminary data.</text>
</comment>
<gene>
    <name evidence="2" type="ORF">GCM10009411_25080</name>
</gene>
<organism evidence="2 3">
    <name type="scientific">Shewanella litoralis</name>
    <dbReference type="NCBI Taxonomy" id="2282700"/>
    <lineage>
        <taxon>Bacteria</taxon>
        <taxon>Pseudomonadati</taxon>
        <taxon>Pseudomonadota</taxon>
        <taxon>Gammaproteobacteria</taxon>
        <taxon>Alteromonadales</taxon>
        <taxon>Shewanellaceae</taxon>
        <taxon>Shewanella</taxon>
    </lineage>
</organism>
<name>A0ABQ2RFL2_9GAMM</name>
<accession>A0ABQ2RFL2</accession>
<keyword evidence="1" id="KW-0732">Signal</keyword>
<proteinExistence type="predicted"/>
<evidence type="ECO:0000256" key="1">
    <source>
        <dbReference type="SAM" id="SignalP"/>
    </source>
</evidence>
<feature type="signal peptide" evidence="1">
    <location>
        <begin position="1"/>
        <end position="19"/>
    </location>
</feature>
<dbReference type="RefSeq" id="WP_160055161.1">
    <property type="nucleotide sequence ID" value="NZ_BMQX01000018.1"/>
</dbReference>
<dbReference type="Gene3D" id="2.60.120.380">
    <property type="match status" value="1"/>
</dbReference>
<dbReference type="Proteomes" id="UP000619118">
    <property type="component" value="Unassembled WGS sequence"/>
</dbReference>